<dbReference type="EMBL" id="WELI01000001">
    <property type="protein sequence ID" value="KAB7732443.1"/>
    <property type="molecule type" value="Genomic_DNA"/>
</dbReference>
<organism evidence="1 2">
    <name type="scientific">Rudanella paleaurantiibacter</name>
    <dbReference type="NCBI Taxonomy" id="2614655"/>
    <lineage>
        <taxon>Bacteria</taxon>
        <taxon>Pseudomonadati</taxon>
        <taxon>Bacteroidota</taxon>
        <taxon>Cytophagia</taxon>
        <taxon>Cytophagales</taxon>
        <taxon>Cytophagaceae</taxon>
        <taxon>Rudanella</taxon>
    </lineage>
</organism>
<dbReference type="PANTHER" id="PTHR12993">
    <property type="entry name" value="N-ACETYLGLUCOSAMINYL-PHOSPHATIDYLINOSITOL DE-N-ACETYLASE-RELATED"/>
    <property type="match status" value="1"/>
</dbReference>
<dbReference type="PANTHER" id="PTHR12993:SF11">
    <property type="entry name" value="N-ACETYLGLUCOSAMINYL-PHOSPHATIDYLINOSITOL DE-N-ACETYLASE"/>
    <property type="match status" value="1"/>
</dbReference>
<gene>
    <name evidence="1" type="ORF">F5984_00325</name>
</gene>
<comment type="caution">
    <text evidence="1">The sequence shown here is derived from an EMBL/GenBank/DDBJ whole genome shotgun (WGS) entry which is preliminary data.</text>
</comment>
<dbReference type="Gene3D" id="3.40.50.10320">
    <property type="entry name" value="LmbE-like"/>
    <property type="match status" value="1"/>
</dbReference>
<protein>
    <submittedName>
        <fullName evidence="1">LmbE family protein</fullName>
    </submittedName>
</protein>
<dbReference type="InterPro" id="IPR024078">
    <property type="entry name" value="LmbE-like_dom_sf"/>
</dbReference>
<keyword evidence="2" id="KW-1185">Reference proteome</keyword>
<dbReference type="SUPFAM" id="SSF102588">
    <property type="entry name" value="LmbE-like"/>
    <property type="match status" value="1"/>
</dbReference>
<dbReference type="GO" id="GO:0016811">
    <property type="term" value="F:hydrolase activity, acting on carbon-nitrogen (but not peptide) bonds, in linear amides"/>
    <property type="evidence" value="ECO:0007669"/>
    <property type="project" value="TreeGrafter"/>
</dbReference>
<accession>A0A7J5U426</accession>
<proteinExistence type="predicted"/>
<dbReference type="SUPFAM" id="SSF52317">
    <property type="entry name" value="Class I glutamine amidotransferase-like"/>
    <property type="match status" value="1"/>
</dbReference>
<evidence type="ECO:0000313" key="2">
    <source>
        <dbReference type="Proteomes" id="UP000488299"/>
    </source>
</evidence>
<dbReference type="InterPro" id="IPR029062">
    <property type="entry name" value="Class_I_gatase-like"/>
</dbReference>
<dbReference type="InterPro" id="IPR003737">
    <property type="entry name" value="GlcNAc_PI_deacetylase-related"/>
</dbReference>
<dbReference type="CDD" id="cd03143">
    <property type="entry name" value="A4_beta-galactosidase_middle_domain"/>
    <property type="match status" value="1"/>
</dbReference>
<reference evidence="1 2" key="1">
    <citation type="submission" date="2019-10" db="EMBL/GenBank/DDBJ databases">
        <title>Rudanella paleaurantiibacter sp. nov., isolated from sludge.</title>
        <authorList>
            <person name="Xu S.Q."/>
        </authorList>
    </citation>
    <scope>NUCLEOTIDE SEQUENCE [LARGE SCALE GENOMIC DNA]</scope>
    <source>
        <strain evidence="1 2">HX-22-17</strain>
    </source>
</reference>
<dbReference type="Pfam" id="PF02585">
    <property type="entry name" value="PIG-L"/>
    <property type="match status" value="1"/>
</dbReference>
<name>A0A7J5U426_9BACT</name>
<sequence length="874" mass="96367">MFASLTPEKSYLYAHHNPQAATTVLQTLRSLSIACLLFVSILQTSAQVPYGPARPAPPGEILLNLKKLNVVGSVLYVAAHPDDENTLMLSYLAKERLSRTAYLSLTRGDGGQNLIGVEQGEYIGLIRTQELLAARRVDGPEQFFSRAYDFGFSKSTDEAVRTWGRDQVLADVVWRIRTFRPDIIITRFPPDPRAGHGHHSASGYLAEEAFKIAGDPTKFPEQLAYAKPWQPKRIMWNVFIPSAFMSNKKPDEAGNLIGVETGLFNPLLGKSYGEIAAESRSQHKSQGFGVAANRGARIDYLLTKAGDPMQQDPFDGVDMTWKRIKGSESVQTLVNQLIGQFRPDRPAASVPLLVQLHKALGKLDTTDINVRTKLADVELLIQQCLGLWFETNPVDYAATPGERIRVNSTVVGRTTEVPVRLLRVRDPQAGRDTTLNLTLKPNEVVPLTAQLSIPAKQAISLPYWLEKPMQKGLFQVDDQRLIGLPENPPALTTEFTFDIAGEQFTFSRPWIYKFTDPVDGEIYRPFVVQPDVMINVAEKVYAFADNSPKTIETVVKAGRAGVSGTLSLSVPAGWNITPANAPFDLKDKGQEARLTFTVSPGKAPGATTAGATDRIDRIQAVATTANGQFTRGIRLVDYKHIPTQTNFPLSEAKLVRLDVKTTAKQIGYIMGAGDEVPTALRQMGCTVTLLDPIELNKDLSRFDAIVVGVRAYNTEDYLKFYQAKLLQYVQNGGTMIVQYVTPGGSAVLSNGLKVNQLGPYPFTVGRDRVTEEDAKMTFINPQHPLLNTPNKLTERDFDGWVQERGLYFAVDFDKAYEPIFSAADTGEAPKNGSLIYAKHGKGHFIYTGLAFFRQLPAGVPGAYRLFANLISVGK</sequence>
<dbReference type="Proteomes" id="UP000488299">
    <property type="component" value="Unassembled WGS sequence"/>
</dbReference>
<dbReference type="AlphaFoldDB" id="A0A7J5U426"/>
<evidence type="ECO:0000313" key="1">
    <source>
        <dbReference type="EMBL" id="KAB7732443.1"/>
    </source>
</evidence>